<dbReference type="CDD" id="cd00588">
    <property type="entry name" value="CheW_like"/>
    <property type="match status" value="1"/>
</dbReference>
<dbReference type="GO" id="GO:0007165">
    <property type="term" value="P:signal transduction"/>
    <property type="evidence" value="ECO:0007669"/>
    <property type="project" value="InterPro"/>
</dbReference>
<dbReference type="InterPro" id="IPR002545">
    <property type="entry name" value="CheW-lke_dom"/>
</dbReference>
<protein>
    <submittedName>
        <fullName evidence="2">Twitching motility protein PilI</fullName>
    </submittedName>
</protein>
<comment type="caution">
    <text evidence="2">The sequence shown here is derived from an EMBL/GenBank/DDBJ whole genome shotgun (WGS) entry which is preliminary data.</text>
</comment>
<evidence type="ECO:0000313" key="2">
    <source>
        <dbReference type="EMBL" id="PXW93855.1"/>
    </source>
</evidence>
<dbReference type="SMART" id="SM00260">
    <property type="entry name" value="CheW"/>
    <property type="match status" value="1"/>
</dbReference>
<dbReference type="Gene3D" id="2.40.50.180">
    <property type="entry name" value="CheA-289, Domain 4"/>
    <property type="match status" value="1"/>
</dbReference>
<dbReference type="PANTHER" id="PTHR22617">
    <property type="entry name" value="CHEMOTAXIS SENSOR HISTIDINE KINASE-RELATED"/>
    <property type="match status" value="1"/>
</dbReference>
<keyword evidence="3" id="KW-1185">Reference proteome</keyword>
<evidence type="ECO:0000313" key="3">
    <source>
        <dbReference type="Proteomes" id="UP000247811"/>
    </source>
</evidence>
<dbReference type="RefSeq" id="WP_110401850.1">
    <property type="nucleotide sequence ID" value="NZ_QJJS01000017.1"/>
</dbReference>
<dbReference type="InterPro" id="IPR036061">
    <property type="entry name" value="CheW-like_dom_sf"/>
</dbReference>
<dbReference type="InterPro" id="IPR039315">
    <property type="entry name" value="CheW"/>
</dbReference>
<dbReference type="Pfam" id="PF01584">
    <property type="entry name" value="CheW"/>
    <property type="match status" value="1"/>
</dbReference>
<feature type="domain" description="CheW-like" evidence="1">
    <location>
        <begin position="27"/>
        <end position="169"/>
    </location>
</feature>
<dbReference type="OrthoDB" id="5298045at2"/>
<dbReference type="GO" id="GO:0006935">
    <property type="term" value="P:chemotaxis"/>
    <property type="evidence" value="ECO:0007669"/>
    <property type="project" value="InterPro"/>
</dbReference>
<evidence type="ECO:0000259" key="1">
    <source>
        <dbReference type="PROSITE" id="PS50851"/>
    </source>
</evidence>
<name>A0A318GXD0_9BURK</name>
<dbReference type="GO" id="GO:0005829">
    <property type="term" value="C:cytosol"/>
    <property type="evidence" value="ECO:0007669"/>
    <property type="project" value="TreeGrafter"/>
</dbReference>
<dbReference type="AlphaFoldDB" id="A0A318GXD0"/>
<dbReference type="EMBL" id="QJJS01000017">
    <property type="protein sequence ID" value="PXW93855.1"/>
    <property type="molecule type" value="Genomic_DNA"/>
</dbReference>
<dbReference type="SUPFAM" id="SSF50341">
    <property type="entry name" value="CheW-like"/>
    <property type="match status" value="1"/>
</dbReference>
<reference evidence="2 3" key="1">
    <citation type="submission" date="2018-05" db="EMBL/GenBank/DDBJ databases">
        <title>Genomic Encyclopedia of Type Strains, Phase IV (KMG-IV): sequencing the most valuable type-strain genomes for metagenomic binning, comparative biology and taxonomic classification.</title>
        <authorList>
            <person name="Goeker M."/>
        </authorList>
    </citation>
    <scope>NUCLEOTIDE SEQUENCE [LARGE SCALE GENOMIC DNA]</scope>
    <source>
        <strain evidence="2 3">DSM 566</strain>
    </source>
</reference>
<dbReference type="PANTHER" id="PTHR22617:SF23">
    <property type="entry name" value="CHEMOTAXIS PROTEIN CHEW"/>
    <property type="match status" value="1"/>
</dbReference>
<dbReference type="PROSITE" id="PS50851">
    <property type="entry name" value="CHEW"/>
    <property type="match status" value="1"/>
</dbReference>
<proteinExistence type="predicted"/>
<gene>
    <name evidence="2" type="ORF">C7444_11761</name>
</gene>
<organism evidence="2 3">
    <name type="scientific">Sphaerotilus hippei</name>
    <dbReference type="NCBI Taxonomy" id="744406"/>
    <lineage>
        <taxon>Bacteria</taxon>
        <taxon>Pseudomonadati</taxon>
        <taxon>Pseudomonadota</taxon>
        <taxon>Betaproteobacteria</taxon>
        <taxon>Burkholderiales</taxon>
        <taxon>Sphaerotilaceae</taxon>
        <taxon>Sphaerotilus</taxon>
    </lineage>
</organism>
<sequence length="176" mass="18788">MANREALRELQGRLAERLQEAQTSEPSAGWLAIESCGFGFLLPLAEAGEIFQPGELQPVPHTMSWFLGVANLRGALTGVVDLGGFLGLRQSVPGAAREQARLVAFNPGLEINAALLVDKLAGLRQIAQLTPAPIASTVHPAFVTAAWNDASGRTWQVLSLAALSRDERFLHIATVV</sequence>
<dbReference type="Proteomes" id="UP000247811">
    <property type="component" value="Unassembled WGS sequence"/>
</dbReference>
<accession>A0A318GXD0</accession>